<evidence type="ECO:0000259" key="1">
    <source>
        <dbReference type="Pfam" id="PF02625"/>
    </source>
</evidence>
<dbReference type="Pfam" id="PF02625">
    <property type="entry name" value="XdhC_CoxI"/>
    <property type="match status" value="1"/>
</dbReference>
<dbReference type="InterPro" id="IPR003777">
    <property type="entry name" value="XdhC_CoxI"/>
</dbReference>
<evidence type="ECO:0000313" key="3">
    <source>
        <dbReference type="EMBL" id="BAF59716.1"/>
    </source>
</evidence>
<evidence type="ECO:0000313" key="4">
    <source>
        <dbReference type="Proteomes" id="UP000006556"/>
    </source>
</evidence>
<dbReference type="HOGENOM" id="CLU_041115_3_0_9"/>
<dbReference type="KEGG" id="pth:PTH_1535"/>
<reference evidence="4" key="1">
    <citation type="journal article" date="2008" name="Genome Res.">
        <title>The genome of Pelotomaculum thermopropionicum reveals niche-associated evolution in anaerobic microbiota.</title>
        <authorList>
            <person name="Kosaka T."/>
            <person name="Kato S."/>
            <person name="Shimoyama T."/>
            <person name="Ishii S."/>
            <person name="Abe T."/>
            <person name="Watanabe K."/>
        </authorList>
    </citation>
    <scope>NUCLEOTIDE SEQUENCE [LARGE SCALE GENOMIC DNA]</scope>
    <source>
        <strain evidence="4">DSM 13744 / JCM 10971 / SI</strain>
    </source>
</reference>
<keyword evidence="4" id="KW-1185">Reference proteome</keyword>
<organism evidence="3 4">
    <name type="scientific">Pelotomaculum thermopropionicum (strain DSM 13744 / JCM 10971 / SI)</name>
    <dbReference type="NCBI Taxonomy" id="370438"/>
    <lineage>
        <taxon>Bacteria</taxon>
        <taxon>Bacillati</taxon>
        <taxon>Bacillota</taxon>
        <taxon>Clostridia</taxon>
        <taxon>Eubacteriales</taxon>
        <taxon>Desulfotomaculaceae</taxon>
        <taxon>Pelotomaculum</taxon>
    </lineage>
</organism>
<feature type="domain" description="XdhC- CoxI" evidence="1">
    <location>
        <begin position="278"/>
        <end position="342"/>
    </location>
</feature>
<evidence type="ECO:0000259" key="2">
    <source>
        <dbReference type="Pfam" id="PF13478"/>
    </source>
</evidence>
<dbReference type="AlphaFoldDB" id="A5D219"/>
<dbReference type="PANTHER" id="PTHR30388:SF6">
    <property type="entry name" value="XANTHINE DEHYDROGENASE SUBUNIT A-RELATED"/>
    <property type="match status" value="1"/>
</dbReference>
<accession>A5D219</accession>
<protein>
    <submittedName>
        <fullName evidence="3">Xanthine and CO dehydrogenases maturation factor</fullName>
    </submittedName>
</protein>
<sequence>MNGVLERETAIVTVIGQEGMPENLIGQKKVIAFNGEVKSGDMKLPWLEEQVAALIRGNAANLRFQIEKFFNLEKPEQSVTVMIDPYLPPRQLIILGGGHIAVPVASIALLLDYQVTVVDDRPEYISADRFPGVHRRICCSFHDIEKVLSFGPECSVLIVTRGHKHDLDCLRTLIKYPVAYLGMIGSRRKIEMARQQLIQEGIESEKLARVYMPVGLDIGAETPAEIAVSIAAEMIKVYRGGSANSLKTGGTGKIAHPNDTEMPSSADIEVIQNAVKACREGLPAAVATIVRTAGSTPRKAGAKMLIFREGRIIGTIGGGCGESEVRLEAFNVIDDLKPRVHKISLNADIAASEGMVCGGTMEVFIEPVSTFSGILTGGEE</sequence>
<dbReference type="Proteomes" id="UP000006556">
    <property type="component" value="Chromosome"/>
</dbReference>
<dbReference type="InterPro" id="IPR027051">
    <property type="entry name" value="XdhC_Rossmann_dom"/>
</dbReference>
<dbReference type="Pfam" id="PF13478">
    <property type="entry name" value="XdhC_C"/>
    <property type="match status" value="1"/>
</dbReference>
<dbReference type="PANTHER" id="PTHR30388">
    <property type="entry name" value="ALDEHYDE OXIDOREDUCTASE MOLYBDENUM COFACTOR ASSEMBLY PROTEIN"/>
    <property type="match status" value="1"/>
</dbReference>
<name>A5D219_PELTS</name>
<feature type="domain" description="XdhC Rossmann" evidence="2">
    <location>
        <begin position="92"/>
        <end position="234"/>
    </location>
</feature>
<proteinExistence type="predicted"/>
<dbReference type="eggNOG" id="COG1975">
    <property type="taxonomic scope" value="Bacteria"/>
</dbReference>
<dbReference type="EMBL" id="AP009389">
    <property type="protein sequence ID" value="BAF59716.1"/>
    <property type="molecule type" value="Genomic_DNA"/>
</dbReference>
<dbReference type="Gene3D" id="3.40.50.720">
    <property type="entry name" value="NAD(P)-binding Rossmann-like Domain"/>
    <property type="match status" value="1"/>
</dbReference>
<dbReference type="STRING" id="370438.PTH_1535"/>
<gene>
    <name evidence="3" type="primary">XdhC</name>
    <name evidence="3" type="ordered locus">PTH_1535</name>
</gene>
<dbReference type="InterPro" id="IPR052698">
    <property type="entry name" value="MoCofactor_Util/Proc"/>
</dbReference>